<dbReference type="AlphaFoldDB" id="A0A6A5GU45"/>
<evidence type="ECO:0000256" key="2">
    <source>
        <dbReference type="SAM" id="SignalP"/>
    </source>
</evidence>
<evidence type="ECO:0008006" key="5">
    <source>
        <dbReference type="Google" id="ProtNLM"/>
    </source>
</evidence>
<accession>A0A6A5GU45</accession>
<sequence>MYIFRRKTSYSLLRICLLLLLIETCLAQLFAKSEPCKDVNGVELNCPHNFIYYFECCANECCLRTQVLPAILIGIAAVIMTCFCLVSCVAYCCCGE</sequence>
<feature type="transmembrane region" description="Helical" evidence="1">
    <location>
        <begin position="70"/>
        <end position="94"/>
    </location>
</feature>
<dbReference type="CTD" id="78776054"/>
<comment type="caution">
    <text evidence="3">The sequence shown here is derived from an EMBL/GenBank/DDBJ whole genome shotgun (WGS) entry which is preliminary data.</text>
</comment>
<name>A0A6A5GU45_CAERE</name>
<dbReference type="Proteomes" id="UP000483820">
    <property type="component" value="Chromosome IV"/>
</dbReference>
<protein>
    <recommendedName>
        <fullName evidence="5">CX domain-containing protein</fullName>
    </recommendedName>
</protein>
<keyword evidence="1" id="KW-0812">Transmembrane</keyword>
<dbReference type="RefSeq" id="XP_053585657.1">
    <property type="nucleotide sequence ID" value="XM_053730885.1"/>
</dbReference>
<dbReference type="KEGG" id="crq:GCK72_015458"/>
<dbReference type="GeneID" id="78776054"/>
<reference evidence="3 4" key="1">
    <citation type="submission" date="2019-12" db="EMBL/GenBank/DDBJ databases">
        <title>Chromosome-level assembly of the Caenorhabditis remanei genome.</title>
        <authorList>
            <person name="Teterina A.A."/>
            <person name="Willis J.H."/>
            <person name="Phillips P.C."/>
        </authorList>
    </citation>
    <scope>NUCLEOTIDE SEQUENCE [LARGE SCALE GENOMIC DNA]</scope>
    <source>
        <strain evidence="3 4">PX506</strain>
        <tissue evidence="3">Whole organism</tissue>
    </source>
</reference>
<proteinExistence type="predicted"/>
<evidence type="ECO:0000313" key="4">
    <source>
        <dbReference type="Proteomes" id="UP000483820"/>
    </source>
</evidence>
<gene>
    <name evidence="3" type="ORF">GCK72_015458</name>
</gene>
<keyword evidence="1" id="KW-1133">Transmembrane helix</keyword>
<feature type="signal peptide" evidence="2">
    <location>
        <begin position="1"/>
        <end position="27"/>
    </location>
</feature>
<evidence type="ECO:0000256" key="1">
    <source>
        <dbReference type="SAM" id="Phobius"/>
    </source>
</evidence>
<keyword evidence="1" id="KW-0472">Membrane</keyword>
<dbReference type="EMBL" id="WUAV01000004">
    <property type="protein sequence ID" value="KAF1758998.1"/>
    <property type="molecule type" value="Genomic_DNA"/>
</dbReference>
<feature type="chain" id="PRO_5025466385" description="CX domain-containing protein" evidence="2">
    <location>
        <begin position="28"/>
        <end position="96"/>
    </location>
</feature>
<keyword evidence="2" id="KW-0732">Signal</keyword>
<organism evidence="3 4">
    <name type="scientific">Caenorhabditis remanei</name>
    <name type="common">Caenorhabditis vulgaris</name>
    <dbReference type="NCBI Taxonomy" id="31234"/>
    <lineage>
        <taxon>Eukaryota</taxon>
        <taxon>Metazoa</taxon>
        <taxon>Ecdysozoa</taxon>
        <taxon>Nematoda</taxon>
        <taxon>Chromadorea</taxon>
        <taxon>Rhabditida</taxon>
        <taxon>Rhabditina</taxon>
        <taxon>Rhabditomorpha</taxon>
        <taxon>Rhabditoidea</taxon>
        <taxon>Rhabditidae</taxon>
        <taxon>Peloderinae</taxon>
        <taxon>Caenorhabditis</taxon>
    </lineage>
</organism>
<evidence type="ECO:0000313" key="3">
    <source>
        <dbReference type="EMBL" id="KAF1758998.1"/>
    </source>
</evidence>